<accession>A0A8R1YTU3</accession>
<sequence>MEIFEYEIFCNRCEDSCGKSKQKCWEHEKKCGRVYITPAWMVADLPDNLPHAQKIDRVVALLKEKHLFARDY</sequence>
<organism evidence="1 2">
    <name type="scientific">Pristionchus pacificus</name>
    <name type="common">Parasitic nematode worm</name>
    <dbReference type="NCBI Taxonomy" id="54126"/>
    <lineage>
        <taxon>Eukaryota</taxon>
        <taxon>Metazoa</taxon>
        <taxon>Ecdysozoa</taxon>
        <taxon>Nematoda</taxon>
        <taxon>Chromadorea</taxon>
        <taxon>Rhabditida</taxon>
        <taxon>Rhabditina</taxon>
        <taxon>Diplogasteromorpha</taxon>
        <taxon>Diplogasteroidea</taxon>
        <taxon>Neodiplogasteridae</taxon>
        <taxon>Pristionchus</taxon>
    </lineage>
</organism>
<accession>A0A2A6CSB1</accession>
<reference evidence="2" key="1">
    <citation type="journal article" date="2008" name="Nat. Genet.">
        <title>The Pristionchus pacificus genome provides a unique perspective on nematode lifestyle and parasitism.</title>
        <authorList>
            <person name="Dieterich C."/>
            <person name="Clifton S.W."/>
            <person name="Schuster L.N."/>
            <person name="Chinwalla A."/>
            <person name="Delehaunty K."/>
            <person name="Dinkelacker I."/>
            <person name="Fulton L."/>
            <person name="Fulton R."/>
            <person name="Godfrey J."/>
            <person name="Minx P."/>
            <person name="Mitreva M."/>
            <person name="Roeseler W."/>
            <person name="Tian H."/>
            <person name="Witte H."/>
            <person name="Yang S.P."/>
            <person name="Wilson R.K."/>
            <person name="Sommer R.J."/>
        </authorList>
    </citation>
    <scope>NUCLEOTIDE SEQUENCE [LARGE SCALE GENOMIC DNA]</scope>
    <source>
        <strain evidence="2">PS312</strain>
    </source>
</reference>
<evidence type="ECO:0000313" key="2">
    <source>
        <dbReference type="Proteomes" id="UP000005239"/>
    </source>
</evidence>
<protein>
    <submittedName>
        <fullName evidence="1">Uncharacterized protein</fullName>
    </submittedName>
</protein>
<dbReference type="AlphaFoldDB" id="A0A2A6CSB1"/>
<reference evidence="1" key="2">
    <citation type="submission" date="2022-06" db="UniProtKB">
        <authorList>
            <consortium name="EnsemblMetazoa"/>
        </authorList>
    </citation>
    <scope>IDENTIFICATION</scope>
    <source>
        <strain evidence="1">PS312</strain>
    </source>
</reference>
<name>A0A2A6CSB1_PRIPA</name>
<proteinExistence type="predicted"/>
<gene>
    <name evidence="1" type="primary">WBGene00276129</name>
</gene>
<evidence type="ECO:0000313" key="1">
    <source>
        <dbReference type="EnsemblMetazoa" id="PPA37760.1"/>
    </source>
</evidence>
<dbReference type="EnsemblMetazoa" id="PPA37760.1">
    <property type="protein sequence ID" value="PPA37760.1"/>
    <property type="gene ID" value="WBGene00276129"/>
</dbReference>
<dbReference type="Proteomes" id="UP000005239">
    <property type="component" value="Unassembled WGS sequence"/>
</dbReference>
<keyword evidence="2" id="KW-1185">Reference proteome</keyword>